<evidence type="ECO:0000313" key="21">
    <source>
        <dbReference type="EMBL" id="GAH91968.1"/>
    </source>
</evidence>
<dbReference type="UniPathway" id="UPA00121">
    <property type="reaction ID" value="UER00345"/>
</dbReference>
<keyword evidence="10" id="KW-0057">Aromatic amino acid biosynthesis</keyword>
<dbReference type="GO" id="GO:0046417">
    <property type="term" value="P:chorismate metabolic process"/>
    <property type="evidence" value="ECO:0007669"/>
    <property type="project" value="InterPro"/>
</dbReference>
<evidence type="ECO:0000256" key="15">
    <source>
        <dbReference type="ARBA" id="ARBA00031175"/>
    </source>
</evidence>
<dbReference type="NCBIfam" id="NF008865">
    <property type="entry name" value="PRK11898.1"/>
    <property type="match status" value="1"/>
</dbReference>
<dbReference type="CDD" id="cd13631">
    <property type="entry name" value="PBP2_Ct-PDT_like"/>
    <property type="match status" value="1"/>
</dbReference>
<evidence type="ECO:0000256" key="8">
    <source>
        <dbReference type="ARBA" id="ARBA00022490"/>
    </source>
</evidence>
<feature type="domain" description="ACT" evidence="20">
    <location>
        <begin position="283"/>
        <end position="360"/>
    </location>
</feature>
<dbReference type="InterPro" id="IPR001086">
    <property type="entry name" value="Preph_deHydtase"/>
</dbReference>
<feature type="non-terminal residue" evidence="21">
    <location>
        <position position="1"/>
    </location>
</feature>
<dbReference type="GO" id="GO:0004106">
    <property type="term" value="F:chorismate mutase activity"/>
    <property type="evidence" value="ECO:0007669"/>
    <property type="project" value="UniProtKB-EC"/>
</dbReference>
<dbReference type="InterPro" id="IPR036979">
    <property type="entry name" value="CM_dom_sf"/>
</dbReference>
<dbReference type="InterPro" id="IPR018528">
    <property type="entry name" value="Preph_deHydtase_CS"/>
</dbReference>
<evidence type="ECO:0000256" key="2">
    <source>
        <dbReference type="ARBA" id="ARBA00002364"/>
    </source>
</evidence>
<comment type="pathway">
    <text evidence="5">Metabolic intermediate biosynthesis; prephenate biosynthesis; prephenate from chorismate: step 1/1.</text>
</comment>
<keyword evidence="8" id="KW-0963">Cytoplasm</keyword>
<evidence type="ECO:0000256" key="3">
    <source>
        <dbReference type="ARBA" id="ARBA00004496"/>
    </source>
</evidence>
<gene>
    <name evidence="21" type="ORF">S06H3_06293</name>
</gene>
<evidence type="ECO:0000256" key="16">
    <source>
        <dbReference type="ARBA" id="ARBA00031520"/>
    </source>
</evidence>
<dbReference type="PROSITE" id="PS51671">
    <property type="entry name" value="ACT"/>
    <property type="match status" value="1"/>
</dbReference>
<dbReference type="SUPFAM" id="SSF53850">
    <property type="entry name" value="Periplasmic binding protein-like II"/>
    <property type="match status" value="1"/>
</dbReference>
<dbReference type="GO" id="GO:0005737">
    <property type="term" value="C:cytoplasm"/>
    <property type="evidence" value="ECO:0007669"/>
    <property type="project" value="UniProtKB-SubCell"/>
</dbReference>
<dbReference type="GO" id="GO:0009094">
    <property type="term" value="P:L-phenylalanine biosynthetic process"/>
    <property type="evidence" value="ECO:0007669"/>
    <property type="project" value="UniProtKB-UniPathway"/>
</dbReference>
<comment type="pathway">
    <text evidence="4">Amino-acid biosynthesis; L-phenylalanine biosynthesis; phenylpyruvate from prephenate: step 1/1.</text>
</comment>
<dbReference type="InterPro" id="IPR045865">
    <property type="entry name" value="ACT-like_dom_sf"/>
</dbReference>
<dbReference type="UniPathway" id="UPA00120">
    <property type="reaction ID" value="UER00203"/>
</dbReference>
<protein>
    <recommendedName>
        <fullName evidence="7">Bifunctional chorismate mutase/prephenate dehydratase</fullName>
        <ecNumber evidence="6">4.2.1.51</ecNumber>
    </recommendedName>
    <alternativeName>
        <fullName evidence="16">Chorismate mutase-prephenate dehydratase</fullName>
    </alternativeName>
    <alternativeName>
        <fullName evidence="15">p-protein</fullName>
    </alternativeName>
</protein>
<keyword evidence="13" id="KW-0456">Lyase</keyword>
<keyword evidence="12" id="KW-0413">Isomerase</keyword>
<dbReference type="CDD" id="cd04905">
    <property type="entry name" value="ACT_CM-PDT"/>
    <property type="match status" value="1"/>
</dbReference>
<dbReference type="PANTHER" id="PTHR21022">
    <property type="entry name" value="PREPHENATE DEHYDRATASE P PROTEIN"/>
    <property type="match status" value="1"/>
</dbReference>
<evidence type="ECO:0000256" key="5">
    <source>
        <dbReference type="ARBA" id="ARBA00004817"/>
    </source>
</evidence>
<dbReference type="InterPro" id="IPR008242">
    <property type="entry name" value="Chor_mutase/pphenate_deHydtase"/>
</dbReference>
<feature type="domain" description="Chorismate mutase" evidence="18">
    <location>
        <begin position="5"/>
        <end position="96"/>
    </location>
</feature>
<dbReference type="Pfam" id="PF01842">
    <property type="entry name" value="ACT"/>
    <property type="match status" value="1"/>
</dbReference>
<dbReference type="PANTHER" id="PTHR21022:SF19">
    <property type="entry name" value="PREPHENATE DEHYDRATASE-RELATED"/>
    <property type="match status" value="1"/>
</dbReference>
<dbReference type="InterPro" id="IPR036263">
    <property type="entry name" value="Chorismate_II_sf"/>
</dbReference>
<dbReference type="SUPFAM" id="SSF48600">
    <property type="entry name" value="Chorismate mutase II"/>
    <property type="match status" value="1"/>
</dbReference>
<evidence type="ECO:0000256" key="4">
    <source>
        <dbReference type="ARBA" id="ARBA00004741"/>
    </source>
</evidence>
<comment type="caution">
    <text evidence="21">The sequence shown here is derived from an EMBL/GenBank/DDBJ whole genome shotgun (WGS) entry which is preliminary data.</text>
</comment>
<evidence type="ECO:0000256" key="7">
    <source>
        <dbReference type="ARBA" id="ARBA00014401"/>
    </source>
</evidence>
<reference evidence="21" key="1">
    <citation type="journal article" date="2014" name="Front. Microbiol.">
        <title>High frequency of phylogenetically diverse reductive dehalogenase-homologous genes in deep subseafloor sedimentary metagenomes.</title>
        <authorList>
            <person name="Kawai M."/>
            <person name="Futagami T."/>
            <person name="Toyoda A."/>
            <person name="Takaki Y."/>
            <person name="Nishi S."/>
            <person name="Hori S."/>
            <person name="Arai W."/>
            <person name="Tsubouchi T."/>
            <person name="Morono Y."/>
            <person name="Uchiyama I."/>
            <person name="Ito T."/>
            <person name="Fujiyama A."/>
            <person name="Inagaki F."/>
            <person name="Takami H."/>
        </authorList>
    </citation>
    <scope>NUCLEOTIDE SEQUENCE</scope>
    <source>
        <strain evidence="21">Expedition CK06-06</strain>
    </source>
</reference>
<dbReference type="Pfam" id="PF00800">
    <property type="entry name" value="PDT"/>
    <property type="match status" value="1"/>
</dbReference>
<evidence type="ECO:0000256" key="9">
    <source>
        <dbReference type="ARBA" id="ARBA00022605"/>
    </source>
</evidence>
<evidence type="ECO:0000256" key="17">
    <source>
        <dbReference type="ARBA" id="ARBA00047848"/>
    </source>
</evidence>
<evidence type="ECO:0000256" key="14">
    <source>
        <dbReference type="ARBA" id="ARBA00023268"/>
    </source>
</evidence>
<feature type="domain" description="Prephenate dehydratase" evidence="19">
    <location>
        <begin position="95"/>
        <end position="271"/>
    </location>
</feature>
<dbReference type="PROSITE" id="PS51171">
    <property type="entry name" value="PREPHENATE_DEHYDR_3"/>
    <property type="match status" value="1"/>
</dbReference>
<organism evidence="21">
    <name type="scientific">marine sediment metagenome</name>
    <dbReference type="NCBI Taxonomy" id="412755"/>
    <lineage>
        <taxon>unclassified sequences</taxon>
        <taxon>metagenomes</taxon>
        <taxon>ecological metagenomes</taxon>
    </lineage>
</organism>
<dbReference type="GO" id="GO:0004664">
    <property type="term" value="F:prephenate dehydratase activity"/>
    <property type="evidence" value="ECO:0007669"/>
    <property type="project" value="UniProtKB-EC"/>
</dbReference>
<keyword evidence="9" id="KW-0028">Amino-acid biosynthesis</keyword>
<evidence type="ECO:0000256" key="11">
    <source>
        <dbReference type="ARBA" id="ARBA00023222"/>
    </source>
</evidence>
<dbReference type="PROSITE" id="PS51168">
    <property type="entry name" value="CHORISMATE_MUT_2"/>
    <property type="match status" value="1"/>
</dbReference>
<comment type="catalytic activity">
    <reaction evidence="17">
        <text>prephenate + H(+) = 3-phenylpyruvate + CO2 + H2O</text>
        <dbReference type="Rhea" id="RHEA:21648"/>
        <dbReference type="ChEBI" id="CHEBI:15377"/>
        <dbReference type="ChEBI" id="CHEBI:15378"/>
        <dbReference type="ChEBI" id="CHEBI:16526"/>
        <dbReference type="ChEBI" id="CHEBI:18005"/>
        <dbReference type="ChEBI" id="CHEBI:29934"/>
        <dbReference type="EC" id="4.2.1.51"/>
    </reaction>
</comment>
<dbReference type="EC" id="4.2.1.51" evidence="6"/>
<comment type="catalytic activity">
    <reaction evidence="1">
        <text>chorismate = prephenate</text>
        <dbReference type="Rhea" id="RHEA:13897"/>
        <dbReference type="ChEBI" id="CHEBI:29748"/>
        <dbReference type="ChEBI" id="CHEBI:29934"/>
        <dbReference type="EC" id="5.4.99.5"/>
    </reaction>
</comment>
<dbReference type="FunFam" id="3.30.70.260:FF:000012">
    <property type="entry name" value="Prephenate dehydratase"/>
    <property type="match status" value="1"/>
</dbReference>
<dbReference type="PROSITE" id="PS00858">
    <property type="entry name" value="PREPHENATE_DEHYDR_2"/>
    <property type="match status" value="1"/>
</dbReference>
<accession>X1LCX8</accession>
<dbReference type="Gene3D" id="3.40.190.10">
    <property type="entry name" value="Periplasmic binding protein-like II"/>
    <property type="match status" value="2"/>
</dbReference>
<dbReference type="Gene3D" id="3.30.70.260">
    <property type="match status" value="1"/>
</dbReference>
<dbReference type="PIRSF" id="PIRSF001500">
    <property type="entry name" value="Chor_mut_pdt_Ppr"/>
    <property type="match status" value="1"/>
</dbReference>
<evidence type="ECO:0000256" key="6">
    <source>
        <dbReference type="ARBA" id="ARBA00013147"/>
    </source>
</evidence>
<evidence type="ECO:0000256" key="12">
    <source>
        <dbReference type="ARBA" id="ARBA00023235"/>
    </source>
</evidence>
<sequence length="363" mass="40458">GTNTEGNKMSLEDLRRKIDETDARIVRLLAERIRIAEEIGREKNKQGKQAEDKGREKVVLEKVKGIAQEENVSPESIESIYRQIVTVSRSVQGIVVAFQGEIGAYSEEAAFNFFGPSIKVEPCESLGDVFKVVEGAEVPFGIVPIENSLEGSISRVYDLLLDSSVKVCGEIELRVVHCLIANPGARVDLIRRVYSHPQALGQCQAFLKHLNCELIPTYDTAGSVKMVKEMGIVDGAAIASARAAEIYGMEIVAREIEDNPNNFTRFFILSQQDSPPSGNDKTSIVFSVKHKPGALYEFLKGLAVRNINLTKLESRPTRQKPWDYNFYLDFEGHRQDKASQEALEYLEETSLFVKVLGSYPKAK</sequence>
<evidence type="ECO:0000259" key="18">
    <source>
        <dbReference type="PROSITE" id="PS51168"/>
    </source>
</evidence>
<dbReference type="SMART" id="SM00830">
    <property type="entry name" value="CM_2"/>
    <property type="match status" value="1"/>
</dbReference>
<comment type="function">
    <text evidence="2">Catalyzes the Claisen rearrangement of chorismate to prephenate and the decarboxylation/dehydration of prephenate to phenylpyruvate.</text>
</comment>
<name>X1LCX8_9ZZZZ</name>
<dbReference type="SUPFAM" id="SSF55021">
    <property type="entry name" value="ACT-like"/>
    <property type="match status" value="1"/>
</dbReference>
<dbReference type="Gene3D" id="1.20.59.10">
    <property type="entry name" value="Chorismate mutase"/>
    <property type="match status" value="1"/>
</dbReference>
<keyword evidence="11" id="KW-0584">Phenylalanine biosynthesis</keyword>
<evidence type="ECO:0000256" key="1">
    <source>
        <dbReference type="ARBA" id="ARBA00000824"/>
    </source>
</evidence>
<evidence type="ECO:0000256" key="10">
    <source>
        <dbReference type="ARBA" id="ARBA00023141"/>
    </source>
</evidence>
<dbReference type="EMBL" id="BARV01002437">
    <property type="protein sequence ID" value="GAH91968.1"/>
    <property type="molecule type" value="Genomic_DNA"/>
</dbReference>
<evidence type="ECO:0000256" key="13">
    <source>
        <dbReference type="ARBA" id="ARBA00023239"/>
    </source>
</evidence>
<dbReference type="InterPro" id="IPR002912">
    <property type="entry name" value="ACT_dom"/>
</dbReference>
<dbReference type="Pfam" id="PF01817">
    <property type="entry name" value="CM_2"/>
    <property type="match status" value="1"/>
</dbReference>
<evidence type="ECO:0000259" key="20">
    <source>
        <dbReference type="PROSITE" id="PS51671"/>
    </source>
</evidence>
<keyword evidence="14" id="KW-0511">Multifunctional enzyme</keyword>
<comment type="subcellular location">
    <subcellularLocation>
        <location evidence="3">Cytoplasm</location>
    </subcellularLocation>
</comment>
<dbReference type="InterPro" id="IPR002701">
    <property type="entry name" value="CM_II_prokaryot"/>
</dbReference>
<dbReference type="AlphaFoldDB" id="X1LCX8"/>
<proteinExistence type="predicted"/>
<evidence type="ECO:0000259" key="19">
    <source>
        <dbReference type="PROSITE" id="PS51171"/>
    </source>
</evidence>